<dbReference type="RefSeq" id="WP_341627039.1">
    <property type="nucleotide sequence ID" value="NZ_JBAKBA010000006.1"/>
</dbReference>
<organism evidence="1 2">
    <name type="scientific">Psychromonas arctica</name>
    <dbReference type="NCBI Taxonomy" id="168275"/>
    <lineage>
        <taxon>Bacteria</taxon>
        <taxon>Pseudomonadati</taxon>
        <taxon>Pseudomonadota</taxon>
        <taxon>Gammaproteobacteria</taxon>
        <taxon>Alteromonadales</taxon>
        <taxon>Psychromonadaceae</taxon>
        <taxon>Psychromonas</taxon>
    </lineage>
</organism>
<protein>
    <submittedName>
        <fullName evidence="1">Uncharacterized protein</fullName>
    </submittedName>
</protein>
<dbReference type="EMBL" id="JBAKBA010000006">
    <property type="protein sequence ID" value="MEL0658372.1"/>
    <property type="molecule type" value="Genomic_DNA"/>
</dbReference>
<proteinExistence type="predicted"/>
<keyword evidence="2" id="KW-1185">Reference proteome</keyword>
<comment type="caution">
    <text evidence="1">The sequence shown here is derived from an EMBL/GenBank/DDBJ whole genome shotgun (WGS) entry which is preliminary data.</text>
</comment>
<accession>A0ABU9H9R1</accession>
<dbReference type="Proteomes" id="UP001366060">
    <property type="component" value="Unassembled WGS sequence"/>
</dbReference>
<name>A0ABU9H9R1_9GAMM</name>
<gene>
    <name evidence="1" type="ORF">V6255_04385</name>
</gene>
<evidence type="ECO:0000313" key="1">
    <source>
        <dbReference type="EMBL" id="MEL0658372.1"/>
    </source>
</evidence>
<reference evidence="1 2" key="1">
    <citation type="submission" date="2024-02" db="EMBL/GenBank/DDBJ databases">
        <title>Bacteria isolated from the canopy kelp, Nereocystis luetkeana.</title>
        <authorList>
            <person name="Pfister C.A."/>
            <person name="Younker I.T."/>
            <person name="Light S.H."/>
        </authorList>
    </citation>
    <scope>NUCLEOTIDE SEQUENCE [LARGE SCALE GENOMIC DNA]</scope>
    <source>
        <strain evidence="1 2">TI.2.07</strain>
    </source>
</reference>
<sequence>MEMNISNQNKLGPANFMQLEMSIEKGEESSVKKMLSGLSMREPEKNYLIDVAKMNKQSSIMELLKNAPVRNFMEI</sequence>
<evidence type="ECO:0000313" key="2">
    <source>
        <dbReference type="Proteomes" id="UP001366060"/>
    </source>
</evidence>